<evidence type="ECO:0000256" key="1">
    <source>
        <dbReference type="SAM" id="MobiDB-lite"/>
    </source>
</evidence>
<feature type="region of interest" description="Disordered" evidence="1">
    <location>
        <begin position="26"/>
        <end position="154"/>
    </location>
</feature>
<organism evidence="2 3">
    <name type="scientific">Acrasis kona</name>
    <dbReference type="NCBI Taxonomy" id="1008807"/>
    <lineage>
        <taxon>Eukaryota</taxon>
        <taxon>Discoba</taxon>
        <taxon>Heterolobosea</taxon>
        <taxon>Tetramitia</taxon>
        <taxon>Eutetramitia</taxon>
        <taxon>Acrasidae</taxon>
        <taxon>Acrasis</taxon>
    </lineage>
</organism>
<reference evidence="2 3" key="1">
    <citation type="submission" date="2024-03" db="EMBL/GenBank/DDBJ databases">
        <title>The Acrasis kona genome and developmental transcriptomes reveal deep origins of eukaryotic multicellular pathways.</title>
        <authorList>
            <person name="Sheikh S."/>
            <person name="Fu C.-J."/>
            <person name="Brown M.W."/>
            <person name="Baldauf S.L."/>
        </authorList>
    </citation>
    <scope>NUCLEOTIDE SEQUENCE [LARGE SCALE GENOMIC DNA]</scope>
    <source>
        <strain evidence="2 3">ATCC MYA-3509</strain>
    </source>
</reference>
<evidence type="ECO:0000313" key="3">
    <source>
        <dbReference type="Proteomes" id="UP001431209"/>
    </source>
</evidence>
<sequence>METMSPSIINDKFIASEAPYQYGTYAVEPATSESPASSSEPSSPKPSSTFTTLVPQSTKETQASPNPSSPTTTQAPSSSATTISPLPATTTTPPSTESTRDATINPSNTITNTMPPTRMPIPTSTYISTPTSTPTRTPTPTSPPTDTATSTPTYIPTMTFTPTNTPMPTSIQTFTSNPTSTPAIEPIITVTITMKQDVTGEVPIAPKNTTIVVFSGKTGNSTVIGTAQTQEINENTEKIYFSFKVNQHSNCRVAIDVYSSSTSSGGVMVGSREADVNGIGTFNVDVTELTKKAIIGRNFGNASFGIRSVTAEQPLYLQKDSIELVVQAKKSGQTVTLAPPSNSSTANLSFNFILLLFVLLINI</sequence>
<keyword evidence="3" id="KW-1185">Reference proteome</keyword>
<protein>
    <submittedName>
        <fullName evidence="2">Cysteine-rich domain-containing protein</fullName>
    </submittedName>
</protein>
<accession>A0AAW2ZIF1</accession>
<dbReference type="AlphaFoldDB" id="A0AAW2ZIF1"/>
<dbReference type="EMBL" id="JAOPGA020001514">
    <property type="protein sequence ID" value="KAL0489133.1"/>
    <property type="molecule type" value="Genomic_DNA"/>
</dbReference>
<dbReference type="Proteomes" id="UP001431209">
    <property type="component" value="Unassembled WGS sequence"/>
</dbReference>
<proteinExistence type="predicted"/>
<name>A0AAW2ZIF1_9EUKA</name>
<feature type="compositionally biased region" description="Low complexity" evidence="1">
    <location>
        <begin position="120"/>
        <end position="154"/>
    </location>
</feature>
<feature type="compositionally biased region" description="Low complexity" evidence="1">
    <location>
        <begin position="61"/>
        <end position="97"/>
    </location>
</feature>
<evidence type="ECO:0000313" key="2">
    <source>
        <dbReference type="EMBL" id="KAL0489133.1"/>
    </source>
</evidence>
<feature type="compositionally biased region" description="Low complexity" evidence="1">
    <location>
        <begin position="29"/>
        <end position="49"/>
    </location>
</feature>
<comment type="caution">
    <text evidence="2">The sequence shown here is derived from an EMBL/GenBank/DDBJ whole genome shotgun (WGS) entry which is preliminary data.</text>
</comment>
<feature type="compositionally biased region" description="Polar residues" evidence="1">
    <location>
        <begin position="101"/>
        <end position="115"/>
    </location>
</feature>
<gene>
    <name evidence="2" type="ORF">AKO1_008998</name>
</gene>
<feature type="compositionally biased region" description="Polar residues" evidence="1">
    <location>
        <begin position="50"/>
        <end position="60"/>
    </location>
</feature>